<reference evidence="3" key="1">
    <citation type="submission" date="2021-10" db="EMBL/GenBank/DDBJ databases">
        <title>The complete genome sequence of Leeia sp. TBRC 13508.</title>
        <authorList>
            <person name="Charoenyingcharoen P."/>
            <person name="Yukphan P."/>
        </authorList>
    </citation>
    <scope>NUCLEOTIDE SEQUENCE</scope>
    <source>
        <strain evidence="3">TBRC 13508</strain>
    </source>
</reference>
<name>A0ABS8D3E6_9NEIS</name>
<dbReference type="PANTHER" id="PTHR30290">
    <property type="entry name" value="PERIPLASMIC BINDING COMPONENT OF ABC TRANSPORTER"/>
    <property type="match status" value="1"/>
</dbReference>
<accession>A0ABS8D3E6</accession>
<comment type="caution">
    <text evidence="3">The sequence shown here is derived from an EMBL/GenBank/DDBJ whole genome shotgun (WGS) entry which is preliminary data.</text>
</comment>
<dbReference type="PANTHER" id="PTHR30290:SF83">
    <property type="entry name" value="ABC TRANSPORTER SUBSTRATE-BINDING PROTEIN"/>
    <property type="match status" value="1"/>
</dbReference>
<dbReference type="RefSeq" id="WP_227178747.1">
    <property type="nucleotide sequence ID" value="NZ_JAJBZT010000002.1"/>
</dbReference>
<dbReference type="Proteomes" id="UP001165395">
    <property type="component" value="Unassembled WGS sequence"/>
</dbReference>
<dbReference type="PIRSF" id="PIRSF002741">
    <property type="entry name" value="MppA"/>
    <property type="match status" value="1"/>
</dbReference>
<feature type="signal peptide" evidence="1">
    <location>
        <begin position="1"/>
        <end position="21"/>
    </location>
</feature>
<dbReference type="Pfam" id="PF00496">
    <property type="entry name" value="SBP_bac_5"/>
    <property type="match status" value="1"/>
</dbReference>
<evidence type="ECO:0000313" key="3">
    <source>
        <dbReference type="EMBL" id="MCB6182723.1"/>
    </source>
</evidence>
<dbReference type="Gene3D" id="3.40.190.10">
    <property type="entry name" value="Periplasmic binding protein-like II"/>
    <property type="match status" value="1"/>
</dbReference>
<dbReference type="InterPro" id="IPR030678">
    <property type="entry name" value="Peptide/Ni-bd"/>
</dbReference>
<feature type="domain" description="Solute-binding protein family 5" evidence="2">
    <location>
        <begin position="61"/>
        <end position="413"/>
    </location>
</feature>
<dbReference type="SUPFAM" id="SSF53850">
    <property type="entry name" value="Periplasmic binding protein-like II"/>
    <property type="match status" value="1"/>
</dbReference>
<keyword evidence="4" id="KW-1185">Reference proteome</keyword>
<dbReference type="InterPro" id="IPR039424">
    <property type="entry name" value="SBP_5"/>
</dbReference>
<dbReference type="EMBL" id="JAJBZT010000002">
    <property type="protein sequence ID" value="MCB6182723.1"/>
    <property type="molecule type" value="Genomic_DNA"/>
</dbReference>
<feature type="chain" id="PRO_5045129516" evidence="1">
    <location>
        <begin position="22"/>
        <end position="505"/>
    </location>
</feature>
<dbReference type="InterPro" id="IPR000914">
    <property type="entry name" value="SBP_5_dom"/>
</dbReference>
<evidence type="ECO:0000313" key="4">
    <source>
        <dbReference type="Proteomes" id="UP001165395"/>
    </source>
</evidence>
<keyword evidence="1" id="KW-0732">Signal</keyword>
<sequence length="505" mass="54386">MRVAMSFVTIFATLATLPLSAKPLQLVGPWEIHSLDPASNGVMFTRLQVAETLVDADTKGQVRPGLASKWSVSPDGLSWTFQLRPNAFFHDGTAVAAAAVAAALEKARKKPGVIEQAPIQTIRASDANTVVIELSKPFTPLAAMLAHPSLIILAPAAYGADGGVTAVIGSGPYKIQQLAQPQRVSVSYFVKWGGKVPVIKEAEYLSVGRGESRALMAESGQADLVFGLDPVSLQRLKNNPALQISSVTLPRSIQLKLNASHPAMLSPKLRLALSQSLNRAAMATALLRDPEMAATQLFPPSMTAWHQKGLPALTYQPAMAMATFKASGWVKGSDGYLSRQGKPFKLTLRTYPDRPELPTLATAIQDQLKQVGIQVEVKVGNSSEIPAAHKEGSLELALYARNYAMAPDPIVTLMTDFAGDGGEWGAMRWHSETFDKALQQLTSGKLDAVANAKARLQVSSIIQSELPMIPVAWYRQSAVVNHRLAGVVLDPLERNYGLTGMSWRK</sequence>
<dbReference type="CDD" id="cd08490">
    <property type="entry name" value="PBP2_NikA_DppA_OppA_like_3"/>
    <property type="match status" value="1"/>
</dbReference>
<protein>
    <submittedName>
        <fullName evidence="3">ABC transporter substrate-binding protein</fullName>
    </submittedName>
</protein>
<evidence type="ECO:0000256" key="1">
    <source>
        <dbReference type="SAM" id="SignalP"/>
    </source>
</evidence>
<evidence type="ECO:0000259" key="2">
    <source>
        <dbReference type="Pfam" id="PF00496"/>
    </source>
</evidence>
<gene>
    <name evidence="3" type="ORF">LIN78_04035</name>
</gene>
<organism evidence="3 4">
    <name type="scientific">Leeia speluncae</name>
    <dbReference type="NCBI Taxonomy" id="2884804"/>
    <lineage>
        <taxon>Bacteria</taxon>
        <taxon>Pseudomonadati</taxon>
        <taxon>Pseudomonadota</taxon>
        <taxon>Betaproteobacteria</taxon>
        <taxon>Neisseriales</taxon>
        <taxon>Leeiaceae</taxon>
        <taxon>Leeia</taxon>
    </lineage>
</organism>
<proteinExistence type="predicted"/>
<dbReference type="Gene3D" id="3.10.105.10">
    <property type="entry name" value="Dipeptide-binding Protein, Domain 3"/>
    <property type="match status" value="1"/>
</dbReference>